<evidence type="ECO:0000313" key="2">
    <source>
        <dbReference type="Proteomes" id="UP000231134"/>
    </source>
</evidence>
<protein>
    <submittedName>
        <fullName evidence="1">Putative zinc-or iron-chelating protein</fullName>
    </submittedName>
</protein>
<dbReference type="EMBL" id="PGEX01000001">
    <property type="protein sequence ID" value="PJJ42501.1"/>
    <property type="molecule type" value="Genomic_DNA"/>
</dbReference>
<accession>A0A2M9A9T4</accession>
<name>A0A2M9A9T4_9BACT</name>
<sequence length="259" mass="29686">MDANLEYFPTLAYKRSVLWMRSVLSGEKERLDAIAQKIGRECALNEDNFAEELPNIIHFCESYQNAFMRYLAAVLPQHKSGIQCKAGCGNCCHHFPMSVEPFELIEFYAAIRKSPNLLSYFEECLFRTKTYYTLLEKGTELGEEDPEDYALVNYFNKGLACPFVFQSGSCGFYPARPVTCRMYFSETPSEFCVPEHLLTERNHSFIVYLPDDVEEQIADVSAHYAELSLPEGLYEGILALNVFEPSFAKMESVLENRNE</sequence>
<reference evidence="1 2" key="1">
    <citation type="submission" date="2017-11" db="EMBL/GenBank/DDBJ databases">
        <title>Animal gut microbial communities from fecal samples from Wisconsin, USA.</title>
        <authorList>
            <person name="Neumann A."/>
        </authorList>
    </citation>
    <scope>NUCLEOTIDE SEQUENCE [LARGE SCALE GENOMIC DNA]</scope>
    <source>
        <strain evidence="1 2">UWS3</strain>
    </source>
</reference>
<dbReference type="RefSeq" id="WP_100426358.1">
    <property type="nucleotide sequence ID" value="NZ_PGEX01000001.1"/>
</dbReference>
<evidence type="ECO:0000313" key="1">
    <source>
        <dbReference type="EMBL" id="PJJ42501.1"/>
    </source>
</evidence>
<dbReference type="Proteomes" id="UP000231134">
    <property type="component" value="Unassembled WGS sequence"/>
</dbReference>
<organism evidence="1 2">
    <name type="scientific">Hallerella succinigenes</name>
    <dbReference type="NCBI Taxonomy" id="1896222"/>
    <lineage>
        <taxon>Bacteria</taxon>
        <taxon>Pseudomonadati</taxon>
        <taxon>Fibrobacterota</taxon>
        <taxon>Fibrobacteria</taxon>
        <taxon>Fibrobacterales</taxon>
        <taxon>Fibrobacteraceae</taxon>
        <taxon>Hallerella</taxon>
    </lineage>
</organism>
<dbReference type="Pfam" id="PF03692">
    <property type="entry name" value="CxxCxxCC"/>
    <property type="match status" value="1"/>
</dbReference>
<proteinExistence type="predicted"/>
<dbReference type="AlphaFoldDB" id="A0A2M9A9T4"/>
<dbReference type="InterPro" id="IPR005358">
    <property type="entry name" value="Puta_zinc/iron-chelating_dom"/>
</dbReference>
<dbReference type="OrthoDB" id="9810361at2"/>
<gene>
    <name evidence="1" type="ORF">BGX16_2533</name>
</gene>
<comment type="caution">
    <text evidence="1">The sequence shown here is derived from an EMBL/GenBank/DDBJ whole genome shotgun (WGS) entry which is preliminary data.</text>
</comment>
<keyword evidence="2" id="KW-1185">Reference proteome</keyword>